<dbReference type="EMBL" id="MU006707">
    <property type="protein sequence ID" value="KAF2630555.1"/>
    <property type="molecule type" value="Genomic_DNA"/>
</dbReference>
<accession>A0ACB6S8F8</accession>
<keyword evidence="2" id="KW-1185">Reference proteome</keyword>
<name>A0ACB6S8F8_9PLEO</name>
<evidence type="ECO:0000313" key="2">
    <source>
        <dbReference type="Proteomes" id="UP000799754"/>
    </source>
</evidence>
<comment type="caution">
    <text evidence="1">The sequence shown here is derived from an EMBL/GenBank/DDBJ whole genome shotgun (WGS) entry which is preliminary data.</text>
</comment>
<dbReference type="Proteomes" id="UP000799754">
    <property type="component" value="Unassembled WGS sequence"/>
</dbReference>
<sequence>MKDAYELFSWQDSQRLRAMQLWAALDGNDPDAQGQALLNTLTSFASTYGKPFSSGNVHFCAVLGVDSEMNRLRTAKNYYVEKLLPSVCRDQQTNDDRKHFLKAGRRYLADDPYSRMSKTINMLAYGKHIALEAGNAGNAYWSKDKSVFYLRGQPIYICRFRKMAQHKKIGLP</sequence>
<protein>
    <submittedName>
        <fullName evidence="1">Uncharacterized protein</fullName>
    </submittedName>
</protein>
<proteinExistence type="predicted"/>
<reference evidence="1" key="1">
    <citation type="journal article" date="2020" name="Stud. Mycol.">
        <title>101 Dothideomycetes genomes: a test case for predicting lifestyles and emergence of pathogens.</title>
        <authorList>
            <person name="Haridas S."/>
            <person name="Albert R."/>
            <person name="Binder M."/>
            <person name="Bloem J."/>
            <person name="Labutti K."/>
            <person name="Salamov A."/>
            <person name="Andreopoulos B."/>
            <person name="Baker S."/>
            <person name="Barry K."/>
            <person name="Bills G."/>
            <person name="Bluhm B."/>
            <person name="Cannon C."/>
            <person name="Castanera R."/>
            <person name="Culley D."/>
            <person name="Daum C."/>
            <person name="Ezra D."/>
            <person name="Gonzalez J."/>
            <person name="Henrissat B."/>
            <person name="Kuo A."/>
            <person name="Liang C."/>
            <person name="Lipzen A."/>
            <person name="Lutzoni F."/>
            <person name="Magnuson J."/>
            <person name="Mondo S."/>
            <person name="Nolan M."/>
            <person name="Ohm R."/>
            <person name="Pangilinan J."/>
            <person name="Park H.-J."/>
            <person name="Ramirez L."/>
            <person name="Alfaro M."/>
            <person name="Sun H."/>
            <person name="Tritt A."/>
            <person name="Yoshinaga Y."/>
            <person name="Zwiers L.-H."/>
            <person name="Turgeon B."/>
            <person name="Goodwin S."/>
            <person name="Spatafora J."/>
            <person name="Crous P."/>
            <person name="Grigoriev I."/>
        </authorList>
    </citation>
    <scope>NUCLEOTIDE SEQUENCE</scope>
    <source>
        <strain evidence="1">CBS 525.71</strain>
    </source>
</reference>
<gene>
    <name evidence="1" type="ORF">BU25DRAFT_456275</name>
</gene>
<evidence type="ECO:0000313" key="1">
    <source>
        <dbReference type="EMBL" id="KAF2630555.1"/>
    </source>
</evidence>
<organism evidence="1 2">
    <name type="scientific">Macroventuria anomochaeta</name>
    <dbReference type="NCBI Taxonomy" id="301207"/>
    <lineage>
        <taxon>Eukaryota</taxon>
        <taxon>Fungi</taxon>
        <taxon>Dikarya</taxon>
        <taxon>Ascomycota</taxon>
        <taxon>Pezizomycotina</taxon>
        <taxon>Dothideomycetes</taxon>
        <taxon>Pleosporomycetidae</taxon>
        <taxon>Pleosporales</taxon>
        <taxon>Pleosporineae</taxon>
        <taxon>Didymellaceae</taxon>
        <taxon>Macroventuria</taxon>
    </lineage>
</organism>